<dbReference type="Pfam" id="PF13966">
    <property type="entry name" value="zf-RVT"/>
    <property type="match status" value="1"/>
</dbReference>
<evidence type="ECO:0000313" key="3">
    <source>
        <dbReference type="Proteomes" id="UP000289340"/>
    </source>
</evidence>
<accession>A0A445JY14</accession>
<dbReference type="Proteomes" id="UP000289340">
    <property type="component" value="Chromosome 7"/>
</dbReference>
<evidence type="ECO:0000313" key="2">
    <source>
        <dbReference type="EMBL" id="RZC03395.1"/>
    </source>
</evidence>
<proteinExistence type="predicted"/>
<gene>
    <name evidence="2" type="ORF">D0Y65_018177</name>
</gene>
<name>A0A445JY14_GLYSO</name>
<dbReference type="EMBL" id="QZWG01000007">
    <property type="protein sequence ID" value="RZC03395.1"/>
    <property type="molecule type" value="Genomic_DNA"/>
</dbReference>
<sequence>MGIHNDMGWEWKFSWRRLLFDNEIDATIFLREVEGQNIQQQQNDIWEWLGDPSGNCSTRSAYNLMWEEITGGQKEDWSVELWKTKIPSKIAVFAWRLCRGRLPIKENLRRRHLEINDMLCPFCSGVVEDESHLFIHCTKIQPIWWESMSWMNIKGVFPFSLKQHFIQHISIQIEGLRAKRWRRILQTIEACNAHNYPFSKEQPIPVGWEEILIEVAVEILANPSFSRQETSLSMLSGGISNYQDYVTRNTLVKHLRAHGGCVGSSEDNVSVEGAISGRFQAGGEREERFHGDKEKREGKVQVLNCFSDLRKMGSKALLVLVVFLAFVLVLSGEVAPEDMDENFHANDVGVADTNMVDEMKYSYSSWRTGAALPCPPNCCYVFHGKCIPCC</sequence>
<feature type="domain" description="Reverse transcriptase zinc-binding" evidence="1">
    <location>
        <begin position="57"/>
        <end position="144"/>
    </location>
</feature>
<dbReference type="AlphaFoldDB" id="A0A445JY14"/>
<keyword evidence="3" id="KW-1185">Reference proteome</keyword>
<protein>
    <recommendedName>
        <fullName evidence="1">Reverse transcriptase zinc-binding domain-containing protein</fullName>
    </recommendedName>
</protein>
<reference evidence="2 3" key="1">
    <citation type="submission" date="2018-09" db="EMBL/GenBank/DDBJ databases">
        <title>A high-quality reference genome of wild soybean provides a powerful tool to mine soybean genomes.</title>
        <authorList>
            <person name="Xie M."/>
            <person name="Chung C.Y.L."/>
            <person name="Li M.-W."/>
            <person name="Wong F.-L."/>
            <person name="Chan T.-F."/>
            <person name="Lam H.-M."/>
        </authorList>
    </citation>
    <scope>NUCLEOTIDE SEQUENCE [LARGE SCALE GENOMIC DNA]</scope>
    <source>
        <strain evidence="3">cv. W05</strain>
        <tissue evidence="2">Hypocotyl of etiolated seedlings</tissue>
    </source>
</reference>
<dbReference type="PANTHER" id="PTHR36617:SF16">
    <property type="entry name" value="OS04G0516500 PROTEIN"/>
    <property type="match status" value="1"/>
</dbReference>
<evidence type="ECO:0000259" key="1">
    <source>
        <dbReference type="Pfam" id="PF13966"/>
    </source>
</evidence>
<organism evidence="2 3">
    <name type="scientific">Glycine soja</name>
    <name type="common">Wild soybean</name>
    <dbReference type="NCBI Taxonomy" id="3848"/>
    <lineage>
        <taxon>Eukaryota</taxon>
        <taxon>Viridiplantae</taxon>
        <taxon>Streptophyta</taxon>
        <taxon>Embryophyta</taxon>
        <taxon>Tracheophyta</taxon>
        <taxon>Spermatophyta</taxon>
        <taxon>Magnoliopsida</taxon>
        <taxon>eudicotyledons</taxon>
        <taxon>Gunneridae</taxon>
        <taxon>Pentapetalae</taxon>
        <taxon>rosids</taxon>
        <taxon>fabids</taxon>
        <taxon>Fabales</taxon>
        <taxon>Fabaceae</taxon>
        <taxon>Papilionoideae</taxon>
        <taxon>50 kb inversion clade</taxon>
        <taxon>NPAAA clade</taxon>
        <taxon>indigoferoid/millettioid clade</taxon>
        <taxon>Phaseoleae</taxon>
        <taxon>Glycine</taxon>
        <taxon>Glycine subgen. Soja</taxon>
    </lineage>
</organism>
<comment type="caution">
    <text evidence="2">The sequence shown here is derived from an EMBL/GenBank/DDBJ whole genome shotgun (WGS) entry which is preliminary data.</text>
</comment>
<dbReference type="InterPro" id="IPR026960">
    <property type="entry name" value="RVT-Znf"/>
</dbReference>
<dbReference type="PANTHER" id="PTHR36617">
    <property type="entry name" value="PROTEIN, PUTATIVE-RELATED"/>
    <property type="match status" value="1"/>
</dbReference>